<evidence type="ECO:0000256" key="8">
    <source>
        <dbReference type="ARBA" id="ARBA00022842"/>
    </source>
</evidence>
<feature type="non-terminal residue" evidence="11">
    <location>
        <position position="193"/>
    </location>
</feature>
<dbReference type="InterPro" id="IPR003374">
    <property type="entry name" value="ApbE-like_sf"/>
</dbReference>
<dbReference type="PANTHER" id="PTHR30040:SF2">
    <property type="entry name" value="FAD:PROTEIN FMN TRANSFERASE"/>
    <property type="match status" value="1"/>
</dbReference>
<sequence length="193" mass="21749">MKRIPGTKKQTQILLGFLILWIGCSSPRDIIIISGQTMGTSYSIKIIPDKKPFDHTRIEDGIDSILTEVNRQMSIWDPNSEISRFNQNQSDSPIPVSPEFFQVVNMALNISQKTNGVFDITVFDLMSLWGFGPNPIKGFPKKEEIENVLSHSGWEKIILSDNGIQKQNPKTKLDLNAIAKGFAVDEVFHFLQS</sequence>
<dbReference type="AlphaFoldDB" id="A0A382T3E8"/>
<evidence type="ECO:0000313" key="11">
    <source>
        <dbReference type="EMBL" id="SVD16275.1"/>
    </source>
</evidence>
<reference evidence="11" key="1">
    <citation type="submission" date="2018-05" db="EMBL/GenBank/DDBJ databases">
        <authorList>
            <person name="Lanie J.A."/>
            <person name="Ng W.-L."/>
            <person name="Kazmierczak K.M."/>
            <person name="Andrzejewski T.M."/>
            <person name="Davidsen T.M."/>
            <person name="Wayne K.J."/>
            <person name="Tettelin H."/>
            <person name="Glass J.I."/>
            <person name="Rusch D."/>
            <person name="Podicherti R."/>
            <person name="Tsui H.-C.T."/>
            <person name="Winkler M.E."/>
        </authorList>
    </citation>
    <scope>NUCLEOTIDE SEQUENCE</scope>
</reference>
<organism evidence="11">
    <name type="scientific">marine metagenome</name>
    <dbReference type="NCBI Taxonomy" id="408172"/>
    <lineage>
        <taxon>unclassified sequences</taxon>
        <taxon>metagenomes</taxon>
        <taxon>ecological metagenomes</taxon>
    </lineage>
</organism>
<evidence type="ECO:0000256" key="5">
    <source>
        <dbReference type="ARBA" id="ARBA00022679"/>
    </source>
</evidence>
<dbReference type="Pfam" id="PF02424">
    <property type="entry name" value="ApbE"/>
    <property type="match status" value="1"/>
</dbReference>
<evidence type="ECO:0000256" key="7">
    <source>
        <dbReference type="ARBA" id="ARBA00022827"/>
    </source>
</evidence>
<comment type="catalytic activity">
    <reaction evidence="10">
        <text>L-threonyl-[protein] + FAD = FMN-L-threonyl-[protein] + AMP + H(+)</text>
        <dbReference type="Rhea" id="RHEA:36847"/>
        <dbReference type="Rhea" id="RHEA-COMP:11060"/>
        <dbReference type="Rhea" id="RHEA-COMP:11061"/>
        <dbReference type="ChEBI" id="CHEBI:15378"/>
        <dbReference type="ChEBI" id="CHEBI:30013"/>
        <dbReference type="ChEBI" id="CHEBI:57692"/>
        <dbReference type="ChEBI" id="CHEBI:74257"/>
        <dbReference type="ChEBI" id="CHEBI:456215"/>
        <dbReference type="EC" id="2.7.1.180"/>
    </reaction>
</comment>
<gene>
    <name evidence="11" type="ORF">METZ01_LOCUS369129</name>
</gene>
<dbReference type="GO" id="GO:0016740">
    <property type="term" value="F:transferase activity"/>
    <property type="evidence" value="ECO:0007669"/>
    <property type="project" value="UniProtKB-KW"/>
</dbReference>
<evidence type="ECO:0000256" key="6">
    <source>
        <dbReference type="ARBA" id="ARBA00022723"/>
    </source>
</evidence>
<accession>A0A382T3E8</accession>
<protein>
    <recommendedName>
        <fullName evidence="3">FAD:protein FMN transferase</fullName>
        <ecNumber evidence="2">2.7.1.180</ecNumber>
    </recommendedName>
    <alternativeName>
        <fullName evidence="9">Flavin transferase</fullName>
    </alternativeName>
</protein>
<dbReference type="PROSITE" id="PS51257">
    <property type="entry name" value="PROKAR_LIPOPROTEIN"/>
    <property type="match status" value="1"/>
</dbReference>
<dbReference type="SUPFAM" id="SSF143631">
    <property type="entry name" value="ApbE-like"/>
    <property type="match status" value="1"/>
</dbReference>
<evidence type="ECO:0000256" key="10">
    <source>
        <dbReference type="ARBA" id="ARBA00048540"/>
    </source>
</evidence>
<dbReference type="GO" id="GO:0046872">
    <property type="term" value="F:metal ion binding"/>
    <property type="evidence" value="ECO:0007669"/>
    <property type="project" value="UniProtKB-KW"/>
</dbReference>
<dbReference type="EMBL" id="UINC01133379">
    <property type="protein sequence ID" value="SVD16275.1"/>
    <property type="molecule type" value="Genomic_DNA"/>
</dbReference>
<keyword evidence="4" id="KW-0285">Flavoprotein</keyword>
<proteinExistence type="predicted"/>
<evidence type="ECO:0000256" key="3">
    <source>
        <dbReference type="ARBA" id="ARBA00016337"/>
    </source>
</evidence>
<comment type="cofactor">
    <cofactor evidence="1">
        <name>Mg(2+)</name>
        <dbReference type="ChEBI" id="CHEBI:18420"/>
    </cofactor>
</comment>
<evidence type="ECO:0000256" key="2">
    <source>
        <dbReference type="ARBA" id="ARBA00011955"/>
    </source>
</evidence>
<dbReference type="PANTHER" id="PTHR30040">
    <property type="entry name" value="THIAMINE BIOSYNTHESIS LIPOPROTEIN APBE"/>
    <property type="match status" value="1"/>
</dbReference>
<name>A0A382T3E8_9ZZZZ</name>
<evidence type="ECO:0000256" key="1">
    <source>
        <dbReference type="ARBA" id="ARBA00001946"/>
    </source>
</evidence>
<dbReference type="InterPro" id="IPR024932">
    <property type="entry name" value="ApbE"/>
</dbReference>
<dbReference type="Gene3D" id="3.10.520.10">
    <property type="entry name" value="ApbE-like domains"/>
    <property type="match status" value="1"/>
</dbReference>
<evidence type="ECO:0000256" key="9">
    <source>
        <dbReference type="ARBA" id="ARBA00031306"/>
    </source>
</evidence>
<keyword evidence="5" id="KW-0808">Transferase</keyword>
<dbReference type="EC" id="2.7.1.180" evidence="2"/>
<keyword evidence="7" id="KW-0274">FAD</keyword>
<keyword evidence="6" id="KW-0479">Metal-binding</keyword>
<keyword evidence="8" id="KW-0460">Magnesium</keyword>
<evidence type="ECO:0000256" key="4">
    <source>
        <dbReference type="ARBA" id="ARBA00022630"/>
    </source>
</evidence>